<comment type="caution">
    <text evidence="1">The sequence shown here is derived from an EMBL/GenBank/DDBJ whole genome shotgun (WGS) entry which is preliminary data.</text>
</comment>
<proteinExistence type="predicted"/>
<dbReference type="EMBL" id="DVOF01000150">
    <property type="protein sequence ID" value="HIV02969.1"/>
    <property type="molecule type" value="Genomic_DNA"/>
</dbReference>
<protein>
    <submittedName>
        <fullName evidence="1">Uncharacterized protein</fullName>
    </submittedName>
</protein>
<reference evidence="1" key="2">
    <citation type="journal article" date="2021" name="PeerJ">
        <title>Extensive microbial diversity within the chicken gut microbiome revealed by metagenomics and culture.</title>
        <authorList>
            <person name="Gilroy R."/>
            <person name="Ravi A."/>
            <person name="Getino M."/>
            <person name="Pursley I."/>
            <person name="Horton D.L."/>
            <person name="Alikhan N.F."/>
            <person name="Baker D."/>
            <person name="Gharbi K."/>
            <person name="Hall N."/>
            <person name="Watson M."/>
            <person name="Adriaenssens E.M."/>
            <person name="Foster-Nyarko E."/>
            <person name="Jarju S."/>
            <person name="Secka A."/>
            <person name="Antonio M."/>
            <person name="Oren A."/>
            <person name="Chaudhuri R.R."/>
            <person name="La Ragione R."/>
            <person name="Hildebrand F."/>
            <person name="Pallen M.J."/>
        </authorList>
    </citation>
    <scope>NUCLEOTIDE SEQUENCE</scope>
    <source>
        <strain evidence="1">4920</strain>
    </source>
</reference>
<evidence type="ECO:0000313" key="2">
    <source>
        <dbReference type="Proteomes" id="UP000886743"/>
    </source>
</evidence>
<dbReference type="AlphaFoldDB" id="A0A9D1NGY3"/>
<reference evidence="1" key="1">
    <citation type="submission" date="2020-10" db="EMBL/GenBank/DDBJ databases">
        <authorList>
            <person name="Gilroy R."/>
        </authorList>
    </citation>
    <scope>NUCLEOTIDE SEQUENCE</scope>
    <source>
        <strain evidence="1">4920</strain>
    </source>
</reference>
<evidence type="ECO:0000313" key="1">
    <source>
        <dbReference type="EMBL" id="HIV02969.1"/>
    </source>
</evidence>
<gene>
    <name evidence="1" type="ORF">IAC74_05285</name>
</gene>
<sequence length="439" mass="48112">MEQSIYKKANKPGRKYIDTFLGLNRKDIIAENEFSDLMNMDSAHYPMLAPCLARKKVIDQSGIKAVIADNNMDGDALTAFTGVAGTQFYYQGTAKGTVSGDVQTCLVDFNGTVLIFPDKKYYNYVSDEFGNIEAGYTDISVTFSTSGSADKNNIENKIKKTGGWGDTFKSGDSLTLEFSDKPENSTFMVNSKYTQADDDRIVSCVVAKVESDYLYVNCYNRLGVKLAFQAGSATGTVKKAMPDITRACVANNRVFGIDSGGELVYASKLGDYTNWNVFEGLSTDSWYAQVGTEGAFTGIAALNTGIVLFKRNYLHEVFGSTPQNFTIPKQIGVGCIDARSVCEAAGSLFFLSRDGFYMYNGGTPSRISDKLNKTYTEAVSGCDGRKVYVYATAADGASEQLVYDLERRNWYRQDVQAGTVGFLPYNGHFYFAASGGMYD</sequence>
<accession>A0A9D1NGY3</accession>
<name>A0A9D1NGY3_9FIRM</name>
<organism evidence="1 2">
    <name type="scientific">Candidatus Aphodoplasma excrementigallinarum</name>
    <dbReference type="NCBI Taxonomy" id="2840673"/>
    <lineage>
        <taxon>Bacteria</taxon>
        <taxon>Bacillati</taxon>
        <taxon>Bacillota</taxon>
        <taxon>Clostridia</taxon>
        <taxon>Eubacteriales</taxon>
        <taxon>Candidatus Aphodoplasma</taxon>
    </lineage>
</organism>
<feature type="non-terminal residue" evidence="1">
    <location>
        <position position="439"/>
    </location>
</feature>
<dbReference type="Proteomes" id="UP000886743">
    <property type="component" value="Unassembled WGS sequence"/>
</dbReference>